<sequence length="106" mass="11628">MHGYMPTFFGAEAAADRLAELPVWKRARVVKAVPDTAQLPVRARALAEGKLVYMAVPDLAEPQPFYLLDPRTLRVPFAEAASSMVAASVAWSGRSCSRIESHRFPS</sequence>
<dbReference type="Proteomes" id="UP000638263">
    <property type="component" value="Unassembled WGS sequence"/>
</dbReference>
<keyword evidence="2" id="KW-1185">Reference proteome</keyword>
<name>A0A917RUG4_9NOCA</name>
<protein>
    <submittedName>
        <fullName evidence="1">Uncharacterized protein</fullName>
    </submittedName>
</protein>
<comment type="caution">
    <text evidence="1">The sequence shown here is derived from an EMBL/GenBank/DDBJ whole genome shotgun (WGS) entry which is preliminary data.</text>
</comment>
<evidence type="ECO:0000313" key="2">
    <source>
        <dbReference type="Proteomes" id="UP000638263"/>
    </source>
</evidence>
<proteinExistence type="predicted"/>
<reference evidence="1" key="2">
    <citation type="submission" date="2020-09" db="EMBL/GenBank/DDBJ databases">
        <authorList>
            <person name="Sun Q."/>
            <person name="Zhou Y."/>
        </authorList>
    </citation>
    <scope>NUCLEOTIDE SEQUENCE</scope>
    <source>
        <strain evidence="1">CGMCC 4.3508</strain>
    </source>
</reference>
<dbReference type="EMBL" id="BMMH01000014">
    <property type="protein sequence ID" value="GGL32796.1"/>
    <property type="molecule type" value="Genomic_DNA"/>
</dbReference>
<organism evidence="1 2">
    <name type="scientific">Nocardia jinanensis</name>
    <dbReference type="NCBI Taxonomy" id="382504"/>
    <lineage>
        <taxon>Bacteria</taxon>
        <taxon>Bacillati</taxon>
        <taxon>Actinomycetota</taxon>
        <taxon>Actinomycetes</taxon>
        <taxon>Mycobacteriales</taxon>
        <taxon>Nocardiaceae</taxon>
        <taxon>Nocardia</taxon>
    </lineage>
</organism>
<evidence type="ECO:0000313" key="1">
    <source>
        <dbReference type="EMBL" id="GGL32796.1"/>
    </source>
</evidence>
<gene>
    <name evidence="1" type="ORF">GCM10011588_54540</name>
</gene>
<reference evidence="1" key="1">
    <citation type="journal article" date="2014" name="Int. J. Syst. Evol. Microbiol.">
        <title>Complete genome sequence of Corynebacterium casei LMG S-19264T (=DSM 44701T), isolated from a smear-ripened cheese.</title>
        <authorList>
            <consortium name="US DOE Joint Genome Institute (JGI-PGF)"/>
            <person name="Walter F."/>
            <person name="Albersmeier A."/>
            <person name="Kalinowski J."/>
            <person name="Ruckert C."/>
        </authorList>
    </citation>
    <scope>NUCLEOTIDE SEQUENCE</scope>
    <source>
        <strain evidence="1">CGMCC 4.3508</strain>
    </source>
</reference>
<accession>A0A917RUG4</accession>
<dbReference type="AlphaFoldDB" id="A0A917RUG4"/>